<dbReference type="GO" id="GO:0009228">
    <property type="term" value="P:thiamine biosynthetic process"/>
    <property type="evidence" value="ECO:0007669"/>
    <property type="project" value="UniProtKB-KW"/>
</dbReference>
<comment type="function">
    <text evidence="2">Catalyzes the ATP-dependent phosphorylation of thiamine-monophosphate (TMP) to form thiamine-pyrophosphate (TPP), the active form of vitamin B1.</text>
</comment>
<name>A0A3N1MCK3_9PROT</name>
<feature type="domain" description="PurM-like N-terminal" evidence="3">
    <location>
        <begin position="32"/>
        <end position="144"/>
    </location>
</feature>
<dbReference type="Proteomes" id="UP000278222">
    <property type="component" value="Unassembled WGS sequence"/>
</dbReference>
<feature type="binding site" evidence="2">
    <location>
        <position position="221"/>
    </location>
    <ligand>
        <name>Mg(2+)</name>
        <dbReference type="ChEBI" id="CHEBI:18420"/>
        <label>5</label>
    </ligand>
</feature>
<evidence type="ECO:0000256" key="1">
    <source>
        <dbReference type="ARBA" id="ARBA00022977"/>
    </source>
</evidence>
<feature type="binding site" evidence="2">
    <location>
        <position position="33"/>
    </location>
    <ligand>
        <name>Mg(2+)</name>
        <dbReference type="ChEBI" id="CHEBI:18420"/>
        <label>4</label>
    </ligand>
</feature>
<feature type="domain" description="PurM-like C-terminal" evidence="4">
    <location>
        <begin position="156"/>
        <end position="252"/>
    </location>
</feature>
<gene>
    <name evidence="2" type="primary">thiL</name>
    <name evidence="5" type="ORF">EDC65_0622</name>
</gene>
<evidence type="ECO:0000259" key="3">
    <source>
        <dbReference type="Pfam" id="PF00586"/>
    </source>
</evidence>
<dbReference type="NCBIfam" id="TIGR01379">
    <property type="entry name" value="thiL"/>
    <property type="match status" value="1"/>
</dbReference>
<keyword evidence="2" id="KW-0808">Transferase</keyword>
<dbReference type="PANTHER" id="PTHR30270">
    <property type="entry name" value="THIAMINE-MONOPHOSPHATE KINASE"/>
    <property type="match status" value="1"/>
</dbReference>
<dbReference type="UniPathway" id="UPA00060">
    <property type="reaction ID" value="UER00142"/>
</dbReference>
<accession>A0A3N1MCK3</accession>
<feature type="binding site" evidence="2">
    <location>
        <position position="33"/>
    </location>
    <ligand>
        <name>Mg(2+)</name>
        <dbReference type="ChEBI" id="CHEBI:18420"/>
        <label>3</label>
    </ligand>
</feature>
<dbReference type="InterPro" id="IPR036676">
    <property type="entry name" value="PurM-like_C_sf"/>
</dbReference>
<feature type="binding site" evidence="2">
    <location>
        <position position="78"/>
    </location>
    <ligand>
        <name>Mg(2+)</name>
        <dbReference type="ChEBI" id="CHEBI:18420"/>
        <label>2</label>
    </ligand>
</feature>
<feature type="binding site" evidence="2">
    <location>
        <position position="320"/>
    </location>
    <ligand>
        <name>substrate</name>
    </ligand>
</feature>
<evidence type="ECO:0000313" key="5">
    <source>
        <dbReference type="EMBL" id="ROQ01443.1"/>
    </source>
</evidence>
<evidence type="ECO:0000256" key="2">
    <source>
        <dbReference type="HAMAP-Rule" id="MF_02128"/>
    </source>
</evidence>
<dbReference type="CDD" id="cd02194">
    <property type="entry name" value="ThiL"/>
    <property type="match status" value="1"/>
</dbReference>
<organism evidence="5 6">
    <name type="scientific">Stella humosa</name>
    <dbReference type="NCBI Taxonomy" id="94"/>
    <lineage>
        <taxon>Bacteria</taxon>
        <taxon>Pseudomonadati</taxon>
        <taxon>Pseudomonadota</taxon>
        <taxon>Alphaproteobacteria</taxon>
        <taxon>Rhodospirillales</taxon>
        <taxon>Stellaceae</taxon>
        <taxon>Stella</taxon>
    </lineage>
</organism>
<feature type="binding site" evidence="2">
    <location>
        <begin position="125"/>
        <end position="126"/>
    </location>
    <ligand>
        <name>ATP</name>
        <dbReference type="ChEBI" id="CHEBI:30616"/>
    </ligand>
</feature>
<dbReference type="Pfam" id="PF00586">
    <property type="entry name" value="AIRS"/>
    <property type="match status" value="1"/>
</dbReference>
<dbReference type="InterPro" id="IPR006283">
    <property type="entry name" value="ThiL-like"/>
</dbReference>
<dbReference type="PIRSF" id="PIRSF005303">
    <property type="entry name" value="Thiam_monoph_kin"/>
    <property type="match status" value="1"/>
</dbReference>
<comment type="caution">
    <text evidence="2">Lacks conserved residue(s) required for the propagation of feature annotation.</text>
</comment>
<sequence>MPEPAPLGEFDRIRRHFRPLTANSPGALDLTDDAALLAPSAGHELVVTVDALVESVHFRPEDPPDLVARKMLRVNLSDLAAMGARPLGYVMTTALPLRCGEDWLAAFAAGLATDQAEFAVGLLGGDSVATPGPITLSLTAFGEVPAGAAIRRNGARAGDTVFVTGTIGDGALGLLAPTGRLDFLDEEHRRFLADRYLLPRPRCAVGPALRGIAHAMLDVSDGLLGDLGHITEGSGAAAEIDRDRVPLSPAAGAAVAHDPALWDVVLGGGDDYELLFTASGPVPPMIAGVPVTSIGRVVAGSGVRVLDGSGRSLTVAASGYRHF</sequence>
<feature type="binding site" evidence="2">
    <location>
        <position position="270"/>
    </location>
    <ligand>
        <name>substrate</name>
    </ligand>
</feature>
<feature type="binding site" evidence="2">
    <location>
        <position position="78"/>
    </location>
    <ligand>
        <name>Mg(2+)</name>
        <dbReference type="ChEBI" id="CHEBI:18420"/>
        <label>3</label>
    </ligand>
</feature>
<keyword evidence="2" id="KW-0479">Metal-binding</keyword>
<keyword evidence="2" id="KW-0460">Magnesium</keyword>
<dbReference type="Gene3D" id="3.30.1330.10">
    <property type="entry name" value="PurM-like, N-terminal domain"/>
    <property type="match status" value="1"/>
</dbReference>
<feature type="binding site" evidence="2">
    <location>
        <position position="48"/>
    </location>
    <ligand>
        <name>Mg(2+)</name>
        <dbReference type="ChEBI" id="CHEBI:18420"/>
        <label>4</label>
    </ligand>
</feature>
<dbReference type="GO" id="GO:0000287">
    <property type="term" value="F:magnesium ion binding"/>
    <property type="evidence" value="ECO:0007669"/>
    <property type="project" value="UniProtKB-UniRule"/>
</dbReference>
<dbReference type="AlphaFoldDB" id="A0A3N1MCK3"/>
<dbReference type="HAMAP" id="MF_02128">
    <property type="entry name" value="TMP_kinase"/>
    <property type="match status" value="1"/>
</dbReference>
<dbReference type="PANTHER" id="PTHR30270:SF0">
    <property type="entry name" value="THIAMINE-MONOPHOSPHATE KINASE"/>
    <property type="match status" value="1"/>
</dbReference>
<feature type="binding site" evidence="2">
    <location>
        <position position="220"/>
    </location>
    <ligand>
        <name>ATP</name>
        <dbReference type="ChEBI" id="CHEBI:30616"/>
    </ligand>
</feature>
<feature type="binding site" evidence="2">
    <location>
        <position position="126"/>
    </location>
    <ligand>
        <name>Mg(2+)</name>
        <dbReference type="ChEBI" id="CHEBI:18420"/>
        <label>1</label>
    </ligand>
</feature>
<comment type="catalytic activity">
    <reaction evidence="2">
        <text>thiamine phosphate + ATP = thiamine diphosphate + ADP</text>
        <dbReference type="Rhea" id="RHEA:15913"/>
        <dbReference type="ChEBI" id="CHEBI:30616"/>
        <dbReference type="ChEBI" id="CHEBI:37575"/>
        <dbReference type="ChEBI" id="CHEBI:58937"/>
        <dbReference type="ChEBI" id="CHEBI:456216"/>
        <dbReference type="EC" id="2.7.4.16"/>
    </reaction>
</comment>
<dbReference type="Pfam" id="PF02769">
    <property type="entry name" value="AIRS_C"/>
    <property type="match status" value="1"/>
</dbReference>
<comment type="similarity">
    <text evidence="2">Belongs to the thiamine-monophosphate kinase family.</text>
</comment>
<dbReference type="EMBL" id="RJKX01000011">
    <property type="protein sequence ID" value="ROQ01443.1"/>
    <property type="molecule type" value="Genomic_DNA"/>
</dbReference>
<comment type="pathway">
    <text evidence="2">Cofactor biosynthesis; thiamine diphosphate biosynthesis; thiamine diphosphate from thiamine phosphate: step 1/1.</text>
</comment>
<dbReference type="SUPFAM" id="SSF56042">
    <property type="entry name" value="PurM C-terminal domain-like"/>
    <property type="match status" value="1"/>
</dbReference>
<keyword evidence="1 2" id="KW-0784">Thiamine biosynthesis</keyword>
<evidence type="ECO:0000313" key="6">
    <source>
        <dbReference type="Proteomes" id="UP000278222"/>
    </source>
</evidence>
<evidence type="ECO:0000259" key="4">
    <source>
        <dbReference type="Pfam" id="PF02769"/>
    </source>
</evidence>
<keyword evidence="2" id="KW-0067">ATP-binding</keyword>
<feature type="binding site" evidence="2">
    <location>
        <position position="78"/>
    </location>
    <ligand>
        <name>Mg(2+)</name>
        <dbReference type="ChEBI" id="CHEBI:18420"/>
        <label>4</label>
    </ligand>
</feature>
<proteinExistence type="inferred from homology"/>
<feature type="binding site" evidence="2">
    <location>
        <position position="152"/>
    </location>
    <ligand>
        <name>ATP</name>
        <dbReference type="ChEBI" id="CHEBI:30616"/>
    </ligand>
</feature>
<feature type="binding site" evidence="2">
    <location>
        <position position="218"/>
    </location>
    <ligand>
        <name>Mg(2+)</name>
        <dbReference type="ChEBI" id="CHEBI:18420"/>
        <label>3</label>
    </ligand>
</feature>
<keyword evidence="2 5" id="KW-0418">Kinase</keyword>
<dbReference type="EC" id="2.7.4.16" evidence="2"/>
<comment type="caution">
    <text evidence="5">The sequence shown here is derived from an EMBL/GenBank/DDBJ whole genome shotgun (WGS) entry which is preliminary data.</text>
</comment>
<dbReference type="RefSeq" id="WP_245978176.1">
    <property type="nucleotide sequence ID" value="NZ_AP019700.1"/>
</dbReference>
<feature type="binding site" evidence="2">
    <location>
        <position position="50"/>
    </location>
    <ligand>
        <name>Mg(2+)</name>
        <dbReference type="ChEBI" id="CHEBI:18420"/>
        <label>1</label>
    </ligand>
</feature>
<keyword evidence="6" id="KW-1185">Reference proteome</keyword>
<dbReference type="InterPro" id="IPR036921">
    <property type="entry name" value="PurM-like_N_sf"/>
</dbReference>
<dbReference type="SUPFAM" id="SSF55326">
    <property type="entry name" value="PurM N-terminal domain-like"/>
    <property type="match status" value="1"/>
</dbReference>
<feature type="binding site" evidence="2">
    <location>
        <position position="50"/>
    </location>
    <ligand>
        <name>Mg(2+)</name>
        <dbReference type="ChEBI" id="CHEBI:18420"/>
        <label>2</label>
    </ligand>
</feature>
<comment type="miscellaneous">
    <text evidence="2">Reaction mechanism of ThiL seems to utilize a direct, inline transfer of the gamma-phosphate of ATP to TMP rather than a phosphorylated enzyme intermediate.</text>
</comment>
<keyword evidence="2" id="KW-0547">Nucleotide-binding</keyword>
<feature type="binding site" evidence="2">
    <location>
        <position position="57"/>
    </location>
    <ligand>
        <name>substrate</name>
    </ligand>
</feature>
<dbReference type="InterPro" id="IPR010918">
    <property type="entry name" value="PurM-like_C_dom"/>
</dbReference>
<dbReference type="Gene3D" id="3.90.650.10">
    <property type="entry name" value="PurM-like C-terminal domain"/>
    <property type="match status" value="1"/>
</dbReference>
<protein>
    <recommendedName>
        <fullName evidence="2">Thiamine-monophosphate kinase</fullName>
        <shortName evidence="2">TMP kinase</shortName>
        <shortName evidence="2">Thiamine-phosphate kinase</shortName>
        <ecNumber evidence="2">2.7.4.16</ecNumber>
    </recommendedName>
</protein>
<dbReference type="GO" id="GO:0005524">
    <property type="term" value="F:ATP binding"/>
    <property type="evidence" value="ECO:0007669"/>
    <property type="project" value="UniProtKB-UniRule"/>
</dbReference>
<dbReference type="InterPro" id="IPR016188">
    <property type="entry name" value="PurM-like_N"/>
</dbReference>
<dbReference type="GO" id="GO:0009229">
    <property type="term" value="P:thiamine diphosphate biosynthetic process"/>
    <property type="evidence" value="ECO:0007669"/>
    <property type="project" value="UniProtKB-UniRule"/>
</dbReference>
<reference evidence="5 6" key="1">
    <citation type="submission" date="2018-11" db="EMBL/GenBank/DDBJ databases">
        <title>Genomic Encyclopedia of Type Strains, Phase IV (KMG-IV): sequencing the most valuable type-strain genomes for metagenomic binning, comparative biology and taxonomic classification.</title>
        <authorList>
            <person name="Goeker M."/>
        </authorList>
    </citation>
    <scope>NUCLEOTIDE SEQUENCE [LARGE SCALE GENOMIC DNA]</scope>
    <source>
        <strain evidence="5 6">DSM 5900</strain>
    </source>
</reference>
<dbReference type="GO" id="GO:0009030">
    <property type="term" value="F:thiamine-phosphate kinase activity"/>
    <property type="evidence" value="ECO:0007669"/>
    <property type="project" value="UniProtKB-UniRule"/>
</dbReference>